<gene>
    <name evidence="5" type="ORF">C5167_018284</name>
</gene>
<accession>A0A4Y7ILU5</accession>
<evidence type="ECO:0000256" key="1">
    <source>
        <dbReference type="ARBA" id="ARBA00022670"/>
    </source>
</evidence>
<dbReference type="Proteomes" id="UP000316621">
    <property type="component" value="Chromosome 2"/>
</dbReference>
<evidence type="ECO:0008006" key="7">
    <source>
        <dbReference type="Google" id="ProtNLM"/>
    </source>
</evidence>
<dbReference type="Gene3D" id="3.90.230.10">
    <property type="entry name" value="Creatinase/methionine aminopeptidase superfamily"/>
    <property type="match status" value="1"/>
</dbReference>
<proteinExistence type="predicted"/>
<feature type="non-terminal residue" evidence="5">
    <location>
        <position position="1"/>
    </location>
</feature>
<sequence length="188" mass="21167">NDPAHVTIRNCWNRIVLKTRVPVSPSLALNLLPLYRWRFIKINNKKKNFSLCPGLSTSIKRLAKKIILESLKDGDILIGDVHEIMTESIGVVFMPHGLGHLLGIDTYDPGGYPKEIERPKEPGLKSLRTARDLREGMVSNLENKTFTANYIAIFKKAKTLCISLQCAIVSHRIRDMTAAIEKELEGFS</sequence>
<dbReference type="Gramene" id="RZC49863">
    <property type="protein sequence ID" value="RZC49863"/>
    <property type="gene ID" value="C5167_018284"/>
</dbReference>
<reference evidence="5 6" key="1">
    <citation type="journal article" date="2018" name="Science">
        <title>The opium poppy genome and morphinan production.</title>
        <authorList>
            <person name="Guo L."/>
            <person name="Winzer T."/>
            <person name="Yang X."/>
            <person name="Li Y."/>
            <person name="Ning Z."/>
            <person name="He Z."/>
            <person name="Teodor R."/>
            <person name="Lu Y."/>
            <person name="Bowser T.A."/>
            <person name="Graham I.A."/>
            <person name="Ye K."/>
        </authorList>
    </citation>
    <scope>NUCLEOTIDE SEQUENCE [LARGE SCALE GENOMIC DNA]</scope>
    <source>
        <strain evidence="6">cv. HN1</strain>
        <tissue evidence="5">Leaves</tissue>
    </source>
</reference>
<keyword evidence="2" id="KW-0479">Metal-binding</keyword>
<dbReference type="SUPFAM" id="SSF55920">
    <property type="entry name" value="Creatinase/aminopeptidase"/>
    <property type="match status" value="1"/>
</dbReference>
<dbReference type="InterPro" id="IPR052433">
    <property type="entry name" value="X-Pro_dipept-like"/>
</dbReference>
<keyword evidence="3" id="KW-0378">Hydrolase</keyword>
<dbReference type="EMBL" id="CM010716">
    <property type="protein sequence ID" value="RZC49863.1"/>
    <property type="molecule type" value="Genomic_DNA"/>
</dbReference>
<keyword evidence="1" id="KW-0645">Protease</keyword>
<evidence type="ECO:0000256" key="3">
    <source>
        <dbReference type="ARBA" id="ARBA00022801"/>
    </source>
</evidence>
<dbReference type="STRING" id="3469.A0A4Y7ILU5"/>
<evidence type="ECO:0000313" key="5">
    <source>
        <dbReference type="EMBL" id="RZC49863.1"/>
    </source>
</evidence>
<name>A0A4Y7ILU5_PAPSO</name>
<dbReference type="PANTHER" id="PTHR48480:SF2">
    <property type="entry name" value="PEPTIDASE D"/>
    <property type="match status" value="1"/>
</dbReference>
<keyword evidence="6" id="KW-1185">Reference proteome</keyword>
<evidence type="ECO:0000256" key="2">
    <source>
        <dbReference type="ARBA" id="ARBA00022723"/>
    </source>
</evidence>
<dbReference type="InterPro" id="IPR036005">
    <property type="entry name" value="Creatinase/aminopeptidase-like"/>
</dbReference>
<dbReference type="GO" id="GO:0046872">
    <property type="term" value="F:metal ion binding"/>
    <property type="evidence" value="ECO:0007669"/>
    <property type="project" value="UniProtKB-KW"/>
</dbReference>
<dbReference type="PANTHER" id="PTHR48480">
    <property type="match status" value="1"/>
</dbReference>
<keyword evidence="4" id="KW-0482">Metalloprotease</keyword>
<dbReference type="GO" id="GO:0008237">
    <property type="term" value="F:metallopeptidase activity"/>
    <property type="evidence" value="ECO:0007669"/>
    <property type="project" value="UniProtKB-KW"/>
</dbReference>
<protein>
    <recommendedName>
        <fullName evidence="7">Peptidase M24 domain-containing protein</fullName>
    </recommendedName>
</protein>
<dbReference type="AlphaFoldDB" id="A0A4Y7ILU5"/>
<evidence type="ECO:0000256" key="4">
    <source>
        <dbReference type="ARBA" id="ARBA00023049"/>
    </source>
</evidence>
<dbReference type="GO" id="GO:0006508">
    <property type="term" value="P:proteolysis"/>
    <property type="evidence" value="ECO:0007669"/>
    <property type="project" value="UniProtKB-KW"/>
</dbReference>
<organism evidence="5 6">
    <name type="scientific">Papaver somniferum</name>
    <name type="common">Opium poppy</name>
    <dbReference type="NCBI Taxonomy" id="3469"/>
    <lineage>
        <taxon>Eukaryota</taxon>
        <taxon>Viridiplantae</taxon>
        <taxon>Streptophyta</taxon>
        <taxon>Embryophyta</taxon>
        <taxon>Tracheophyta</taxon>
        <taxon>Spermatophyta</taxon>
        <taxon>Magnoliopsida</taxon>
        <taxon>Ranunculales</taxon>
        <taxon>Papaveraceae</taxon>
        <taxon>Papaveroideae</taxon>
        <taxon>Papaver</taxon>
    </lineage>
</organism>
<evidence type="ECO:0000313" key="6">
    <source>
        <dbReference type="Proteomes" id="UP000316621"/>
    </source>
</evidence>